<sequence>MHRIGCGGRTRCFHHPGASRGIEKSGGRQVGQHSAAIEEFTETTGLHGVHGKPLGGILRRFCDQRTEGVLCVVAEPVVTMQYANVT</sequence>
<dbReference type="EMBL" id="JASCIQ010000017">
    <property type="protein sequence ID" value="MDI3405642.1"/>
    <property type="molecule type" value="Genomic_DNA"/>
</dbReference>
<reference evidence="1 2" key="1">
    <citation type="submission" date="2023-05" db="EMBL/GenBank/DDBJ databases">
        <title>Draft genome sequence of Streptomyces sp. B-S-A6 isolated from a cave soil in Thailand.</title>
        <authorList>
            <person name="Chamroensaksri N."/>
            <person name="Muangham S."/>
        </authorList>
    </citation>
    <scope>NUCLEOTIDE SEQUENCE [LARGE SCALE GENOMIC DNA]</scope>
    <source>
        <strain evidence="1 2">B-S-A6</strain>
    </source>
</reference>
<dbReference type="Proteomes" id="UP001223978">
    <property type="component" value="Unassembled WGS sequence"/>
</dbReference>
<dbReference type="RefSeq" id="WP_282543580.1">
    <property type="nucleotide sequence ID" value="NZ_JASCIQ010000017.1"/>
</dbReference>
<proteinExistence type="predicted"/>
<name>A0ABT6SBS0_9ACTN</name>
<evidence type="ECO:0000313" key="1">
    <source>
        <dbReference type="EMBL" id="MDI3405642.1"/>
    </source>
</evidence>
<accession>A0ABT6SBS0</accession>
<evidence type="ECO:0000313" key="2">
    <source>
        <dbReference type="Proteomes" id="UP001223978"/>
    </source>
</evidence>
<comment type="caution">
    <text evidence="1">The sequence shown here is derived from an EMBL/GenBank/DDBJ whole genome shotgun (WGS) entry which is preliminary data.</text>
</comment>
<keyword evidence="2" id="KW-1185">Reference proteome</keyword>
<organism evidence="1 2">
    <name type="scientific">Streptomyces cavernicola</name>
    <dbReference type="NCBI Taxonomy" id="3043613"/>
    <lineage>
        <taxon>Bacteria</taxon>
        <taxon>Bacillati</taxon>
        <taxon>Actinomycetota</taxon>
        <taxon>Actinomycetes</taxon>
        <taxon>Kitasatosporales</taxon>
        <taxon>Streptomycetaceae</taxon>
        <taxon>Streptomyces</taxon>
    </lineage>
</organism>
<protein>
    <submittedName>
        <fullName evidence="1">Uncharacterized protein</fullName>
    </submittedName>
</protein>
<gene>
    <name evidence="1" type="ORF">QIS96_17665</name>
</gene>